<dbReference type="GO" id="GO:0000175">
    <property type="term" value="F:3'-5'-RNA exonuclease activity"/>
    <property type="evidence" value="ECO:0007669"/>
    <property type="project" value="TreeGrafter"/>
</dbReference>
<proteinExistence type="predicted"/>
<sequence length="109" mass="12180">EDLEMAISVSQVDSNYEVAVHVTDVVAYVDKDSTLDQECEHRGGASLFPLGKEPKHMLPTQICRDFCSLKPDFDRLAISVIIQVNEQGKVFGQPDVCKSVINSKQRFSH</sequence>
<dbReference type="AlphaFoldDB" id="A0A0B6Z3H3"/>
<evidence type="ECO:0000313" key="2">
    <source>
        <dbReference type="EMBL" id="CEK62912.1"/>
    </source>
</evidence>
<dbReference type="GO" id="GO:0003723">
    <property type="term" value="F:RNA binding"/>
    <property type="evidence" value="ECO:0007669"/>
    <property type="project" value="InterPro"/>
</dbReference>
<dbReference type="PANTHER" id="PTHR23355:SF9">
    <property type="entry name" value="DIS3-LIKE EXONUCLEASE 2"/>
    <property type="match status" value="1"/>
</dbReference>
<dbReference type="GO" id="GO:0006402">
    <property type="term" value="P:mRNA catabolic process"/>
    <property type="evidence" value="ECO:0007669"/>
    <property type="project" value="TreeGrafter"/>
</dbReference>
<organism evidence="2">
    <name type="scientific">Arion vulgaris</name>
    <dbReference type="NCBI Taxonomy" id="1028688"/>
    <lineage>
        <taxon>Eukaryota</taxon>
        <taxon>Metazoa</taxon>
        <taxon>Spiralia</taxon>
        <taxon>Lophotrochozoa</taxon>
        <taxon>Mollusca</taxon>
        <taxon>Gastropoda</taxon>
        <taxon>Heterobranchia</taxon>
        <taxon>Euthyneura</taxon>
        <taxon>Panpulmonata</taxon>
        <taxon>Eupulmonata</taxon>
        <taxon>Stylommatophora</taxon>
        <taxon>Helicina</taxon>
        <taxon>Arionoidea</taxon>
        <taxon>Arionidae</taxon>
        <taxon>Arion</taxon>
    </lineage>
</organism>
<gene>
    <name evidence="2" type="primary">ORF46483</name>
</gene>
<reference evidence="2" key="1">
    <citation type="submission" date="2014-12" db="EMBL/GenBank/DDBJ databases">
        <title>Insight into the proteome of Arion vulgaris.</title>
        <authorList>
            <person name="Aradska J."/>
            <person name="Bulat T."/>
            <person name="Smidak R."/>
            <person name="Sarate P."/>
            <person name="Gangsoo J."/>
            <person name="Sialana F."/>
            <person name="Bilban M."/>
            <person name="Lubec G."/>
        </authorList>
    </citation>
    <scope>NUCLEOTIDE SEQUENCE</scope>
    <source>
        <tissue evidence="2">Skin</tissue>
    </source>
</reference>
<feature type="non-terminal residue" evidence="2">
    <location>
        <position position="1"/>
    </location>
</feature>
<feature type="non-terminal residue" evidence="2">
    <location>
        <position position="109"/>
    </location>
</feature>
<protein>
    <recommendedName>
        <fullName evidence="1">RNB domain-containing protein</fullName>
    </recommendedName>
</protein>
<feature type="domain" description="RNB" evidence="1">
    <location>
        <begin position="1"/>
        <end position="108"/>
    </location>
</feature>
<dbReference type="Pfam" id="PF00773">
    <property type="entry name" value="RNB"/>
    <property type="match status" value="1"/>
</dbReference>
<dbReference type="GO" id="GO:0010587">
    <property type="term" value="P:miRNA catabolic process"/>
    <property type="evidence" value="ECO:0007669"/>
    <property type="project" value="TreeGrafter"/>
</dbReference>
<dbReference type="InterPro" id="IPR001900">
    <property type="entry name" value="RNase_II/R"/>
</dbReference>
<accession>A0A0B6Z3H3</accession>
<evidence type="ECO:0000259" key="1">
    <source>
        <dbReference type="Pfam" id="PF00773"/>
    </source>
</evidence>
<dbReference type="EMBL" id="HACG01016047">
    <property type="protein sequence ID" value="CEK62912.1"/>
    <property type="molecule type" value="Transcribed_RNA"/>
</dbReference>
<dbReference type="PANTHER" id="PTHR23355">
    <property type="entry name" value="RIBONUCLEASE"/>
    <property type="match status" value="1"/>
</dbReference>
<dbReference type="InterPro" id="IPR012340">
    <property type="entry name" value="NA-bd_OB-fold"/>
</dbReference>
<name>A0A0B6Z3H3_9EUPU</name>
<dbReference type="InterPro" id="IPR050180">
    <property type="entry name" value="RNR_Ribonuclease"/>
</dbReference>
<dbReference type="GO" id="GO:0000932">
    <property type="term" value="C:P-body"/>
    <property type="evidence" value="ECO:0007669"/>
    <property type="project" value="TreeGrafter"/>
</dbReference>
<dbReference type="SUPFAM" id="SSF50249">
    <property type="entry name" value="Nucleic acid-binding proteins"/>
    <property type="match status" value="1"/>
</dbReference>